<evidence type="ECO:0000256" key="1">
    <source>
        <dbReference type="SAM" id="MobiDB-lite"/>
    </source>
</evidence>
<dbReference type="EMBL" id="LR214971">
    <property type="protein sequence ID" value="VEU61794.1"/>
    <property type="molecule type" value="Genomic_DNA"/>
</dbReference>
<name>A0AAJ5TC64_9BACT</name>
<feature type="compositionally biased region" description="Basic and acidic residues" evidence="1">
    <location>
        <begin position="49"/>
        <end position="92"/>
    </location>
</feature>
<dbReference type="PROSITE" id="PS51257">
    <property type="entry name" value="PROKAR_LIPOPROTEIN"/>
    <property type="match status" value="1"/>
</dbReference>
<evidence type="ECO:0000313" key="3">
    <source>
        <dbReference type="Proteomes" id="UP000289629"/>
    </source>
</evidence>
<dbReference type="AlphaFoldDB" id="A0AAJ5TC64"/>
<accession>A0AAJ5TC64</accession>
<evidence type="ECO:0000313" key="2">
    <source>
        <dbReference type="EMBL" id="VEU61794.1"/>
    </source>
</evidence>
<dbReference type="KEGG" id="mds:MDIS_02025"/>
<dbReference type="RefSeq" id="WP_044635411.1">
    <property type="nucleotide sequence ID" value="NZ_CP007229.1"/>
</dbReference>
<sequence length="555" mass="64978">MKKSAKHLFILGCLAPFFVSSCLTQKEYQNPVKVKIEKNQQKTNINQQKTDENKKNLDERNQETELNKKQKTDQNSKTDENSQDKKDAKTKQNNELFPKLVNKPLEEDLSFDFFKVNQNSIRNFNINSLSDINRSDFKVGRLISSNFQQYYLKNWEKVVKKENESTFLGQKNDDLNIYLLSKMNPNLVDNISAKANYYSYFNPNAIGNYYNLRWFGFKSDSLQEKRFADIFTRNLRFASGSAVFLNANSEKAAFLTNKHVIYPQNARIAFWKLMNKKVGDDLLNAKLIKFLQYYDDFKIKELDNRVLFRMWETKWLQDKGYPVLPHKYKNWKVAELDSFMENLYADQYFELADFENYGFDVAVFYFNYAKFIADVENLVKYFKDKGQNFINSIYSLANGKFDNFIVSFNEFKKYWQKISKFKPLKISERNWEDGDFDYTTKIGMFWANNLTSKNVFKGVNFRRDSENSRLISANFFAANGPGASGSGIFNADGSLAFLNRSILTVNGNVQSLFYDQFGLTSHLTSGIALKSKNYNLVSQIYKTYLKDEDEEEKTQ</sequence>
<dbReference type="Proteomes" id="UP000289629">
    <property type="component" value="Chromosome"/>
</dbReference>
<proteinExistence type="predicted"/>
<organism evidence="2 3">
    <name type="scientific">Mesomycoplasma dispar</name>
    <dbReference type="NCBI Taxonomy" id="86660"/>
    <lineage>
        <taxon>Bacteria</taxon>
        <taxon>Bacillati</taxon>
        <taxon>Mycoplasmatota</taxon>
        <taxon>Mycoplasmoidales</taxon>
        <taxon>Metamycoplasmataceae</taxon>
        <taxon>Mesomycoplasma</taxon>
    </lineage>
</organism>
<gene>
    <name evidence="2" type="ORF">NCTC10125_00393</name>
</gene>
<protein>
    <submittedName>
        <fullName evidence="2">Uncharacterized protein</fullName>
    </submittedName>
</protein>
<dbReference type="NCBIfam" id="NF045845">
    <property type="entry name" value="Mhp366_Mhp367_fam"/>
    <property type="match status" value="1"/>
</dbReference>
<feature type="region of interest" description="Disordered" evidence="1">
    <location>
        <begin position="39"/>
        <end position="97"/>
    </location>
</feature>
<reference evidence="2 3" key="1">
    <citation type="submission" date="2019-01" db="EMBL/GenBank/DDBJ databases">
        <authorList>
            <consortium name="Pathogen Informatics"/>
        </authorList>
    </citation>
    <scope>NUCLEOTIDE SEQUENCE [LARGE SCALE GENOMIC DNA]</scope>
    <source>
        <strain evidence="2 3">NCTC10125</strain>
    </source>
</reference>